<dbReference type="EMBL" id="LT629772">
    <property type="protein sequence ID" value="SDT21137.1"/>
    <property type="molecule type" value="Genomic_DNA"/>
</dbReference>
<gene>
    <name evidence="2" type="ORF">SAMN04489812_4595</name>
</gene>
<evidence type="ECO:0000313" key="3">
    <source>
        <dbReference type="Proteomes" id="UP000199103"/>
    </source>
</evidence>
<proteinExistence type="predicted"/>
<dbReference type="OrthoDB" id="5190473at2"/>
<dbReference type="AlphaFoldDB" id="A0A1H1YI60"/>
<protein>
    <submittedName>
        <fullName evidence="2">Cupin domain-containing protein</fullName>
    </submittedName>
</protein>
<dbReference type="InterPro" id="IPR013096">
    <property type="entry name" value="Cupin_2"/>
</dbReference>
<dbReference type="InterPro" id="IPR014710">
    <property type="entry name" value="RmlC-like_jellyroll"/>
</dbReference>
<dbReference type="InterPro" id="IPR011051">
    <property type="entry name" value="RmlC_Cupin_sf"/>
</dbReference>
<keyword evidence="3" id="KW-1185">Reference proteome</keyword>
<organism evidence="2 3">
    <name type="scientific">Microlunatus soli</name>
    <dbReference type="NCBI Taxonomy" id="630515"/>
    <lineage>
        <taxon>Bacteria</taxon>
        <taxon>Bacillati</taxon>
        <taxon>Actinomycetota</taxon>
        <taxon>Actinomycetes</taxon>
        <taxon>Propionibacteriales</taxon>
        <taxon>Propionibacteriaceae</taxon>
        <taxon>Microlunatus</taxon>
    </lineage>
</organism>
<evidence type="ECO:0000259" key="1">
    <source>
        <dbReference type="Pfam" id="PF07883"/>
    </source>
</evidence>
<dbReference type="Proteomes" id="UP000199103">
    <property type="component" value="Chromosome I"/>
</dbReference>
<dbReference type="SUPFAM" id="SSF51182">
    <property type="entry name" value="RmlC-like cupins"/>
    <property type="match status" value="1"/>
</dbReference>
<dbReference type="Gene3D" id="2.60.120.10">
    <property type="entry name" value="Jelly Rolls"/>
    <property type="match status" value="1"/>
</dbReference>
<feature type="domain" description="Cupin type-2" evidence="1">
    <location>
        <begin position="46"/>
        <end position="106"/>
    </location>
</feature>
<sequence length="114" mass="12079">MQKLSLQALARELTADAGRRTASRAARTVFGGHEHALRQTVIALAADAALDEHENPGEATVLVLSGKVELRVGDDSWRGAQGDLLIVPDAPHSLHASEDSAVLLTAVPRGQLRD</sequence>
<accession>A0A1H1YI60</accession>
<dbReference type="RefSeq" id="WP_091532990.1">
    <property type="nucleotide sequence ID" value="NZ_LT629772.1"/>
</dbReference>
<reference evidence="2 3" key="1">
    <citation type="submission" date="2016-10" db="EMBL/GenBank/DDBJ databases">
        <authorList>
            <person name="de Groot N.N."/>
        </authorList>
    </citation>
    <scope>NUCLEOTIDE SEQUENCE [LARGE SCALE GENOMIC DNA]</scope>
    <source>
        <strain evidence="2 3">DSM 21800</strain>
    </source>
</reference>
<dbReference type="STRING" id="630515.SAMN04489812_4595"/>
<name>A0A1H1YI60_9ACTN</name>
<dbReference type="PANTHER" id="PTHR37694">
    <property type="entry name" value="SLR8022 PROTEIN"/>
    <property type="match status" value="1"/>
</dbReference>
<evidence type="ECO:0000313" key="2">
    <source>
        <dbReference type="EMBL" id="SDT21137.1"/>
    </source>
</evidence>
<dbReference type="Pfam" id="PF07883">
    <property type="entry name" value="Cupin_2"/>
    <property type="match status" value="1"/>
</dbReference>
<dbReference type="PANTHER" id="PTHR37694:SF1">
    <property type="entry name" value="SLR8022 PROTEIN"/>
    <property type="match status" value="1"/>
</dbReference>